<evidence type="ECO:0000259" key="14">
    <source>
        <dbReference type="Pfam" id="PF08474"/>
    </source>
</evidence>
<name>A0ABQ9CZW0_9PASS</name>
<evidence type="ECO:0000313" key="16">
    <source>
        <dbReference type="Proteomes" id="UP001145742"/>
    </source>
</evidence>
<evidence type="ECO:0000256" key="12">
    <source>
        <dbReference type="SAM" id="Coils"/>
    </source>
</evidence>
<keyword evidence="5 11" id="KW-0863">Zinc-finger</keyword>
<dbReference type="SUPFAM" id="SSF103637">
    <property type="entry name" value="CCHHC domain"/>
    <property type="match status" value="4"/>
</dbReference>
<evidence type="ECO:0000256" key="4">
    <source>
        <dbReference type="ARBA" id="ARBA00022737"/>
    </source>
</evidence>
<evidence type="ECO:0000256" key="10">
    <source>
        <dbReference type="ARBA" id="ARBA00023242"/>
    </source>
</evidence>
<keyword evidence="10" id="KW-0539">Nucleus</keyword>
<dbReference type="InterPro" id="IPR036060">
    <property type="entry name" value="Znf_C2H2C_sf"/>
</dbReference>
<reference evidence="15" key="1">
    <citation type="submission" date="2019-10" db="EMBL/GenBank/DDBJ databases">
        <authorList>
            <person name="Soares A.E.R."/>
            <person name="Aleixo A."/>
            <person name="Schneider P."/>
            <person name="Miyaki C.Y."/>
            <person name="Schneider M.P."/>
            <person name="Mello C."/>
            <person name="Vasconcelos A.T.R."/>
        </authorList>
    </citation>
    <scope>NUCLEOTIDE SEQUENCE</scope>
    <source>
        <tissue evidence="15">Muscle</tissue>
    </source>
</reference>
<feature type="compositionally biased region" description="Polar residues" evidence="13">
    <location>
        <begin position="421"/>
        <end position="438"/>
    </location>
</feature>
<feature type="region of interest" description="Disordered" evidence="13">
    <location>
        <begin position="954"/>
        <end position="997"/>
    </location>
</feature>
<keyword evidence="8" id="KW-0238">DNA-binding</keyword>
<dbReference type="InterPro" id="IPR013681">
    <property type="entry name" value="Myelin_TF"/>
</dbReference>
<gene>
    <name evidence="15" type="primary">ST18</name>
    <name evidence="15" type="ORF">WISP_96314</name>
</gene>
<keyword evidence="4" id="KW-0677">Repeat</keyword>
<feature type="compositionally biased region" description="Basic and acidic residues" evidence="13">
    <location>
        <begin position="964"/>
        <end position="973"/>
    </location>
</feature>
<keyword evidence="7" id="KW-0805">Transcription regulation</keyword>
<evidence type="ECO:0000256" key="7">
    <source>
        <dbReference type="ARBA" id="ARBA00023015"/>
    </source>
</evidence>
<feature type="region of interest" description="Disordered" evidence="13">
    <location>
        <begin position="332"/>
        <end position="401"/>
    </location>
</feature>
<evidence type="ECO:0000256" key="8">
    <source>
        <dbReference type="ARBA" id="ARBA00023125"/>
    </source>
</evidence>
<comment type="similarity">
    <text evidence="2">Belongs to the MYT1 family.</text>
</comment>
<feature type="compositionally biased region" description="Low complexity" evidence="13">
    <location>
        <begin position="917"/>
        <end position="928"/>
    </location>
</feature>
<protein>
    <submittedName>
        <fullName evidence="15">Suppression of tumorigenicity 18 protein</fullName>
    </submittedName>
</protein>
<dbReference type="Pfam" id="PF01530">
    <property type="entry name" value="zf-C2HC"/>
    <property type="match status" value="4"/>
</dbReference>
<accession>A0ABQ9CZW0</accession>
<feature type="compositionally biased region" description="Basic residues" evidence="13">
    <location>
        <begin position="332"/>
        <end position="342"/>
    </location>
</feature>
<evidence type="ECO:0000256" key="2">
    <source>
        <dbReference type="ARBA" id="ARBA00010194"/>
    </source>
</evidence>
<organism evidence="15 16">
    <name type="scientific">Willisornis vidua</name>
    <name type="common">Xingu scale-backed antbird</name>
    <dbReference type="NCBI Taxonomy" id="1566151"/>
    <lineage>
        <taxon>Eukaryota</taxon>
        <taxon>Metazoa</taxon>
        <taxon>Chordata</taxon>
        <taxon>Craniata</taxon>
        <taxon>Vertebrata</taxon>
        <taxon>Euteleostomi</taxon>
        <taxon>Archelosauria</taxon>
        <taxon>Archosauria</taxon>
        <taxon>Dinosauria</taxon>
        <taxon>Saurischia</taxon>
        <taxon>Theropoda</taxon>
        <taxon>Coelurosauria</taxon>
        <taxon>Aves</taxon>
        <taxon>Neognathae</taxon>
        <taxon>Neoaves</taxon>
        <taxon>Telluraves</taxon>
        <taxon>Australaves</taxon>
        <taxon>Passeriformes</taxon>
        <taxon>Thamnophilidae</taxon>
        <taxon>Willisornis</taxon>
    </lineage>
</organism>
<comment type="caution">
    <text evidence="15">The sequence shown here is derived from an EMBL/GenBank/DDBJ whole genome shotgun (WGS) entry which is preliminary data.</text>
</comment>
<keyword evidence="12" id="KW-0175">Coiled coil</keyword>
<dbReference type="InterPro" id="IPR002515">
    <property type="entry name" value="Znf_C2H2C"/>
</dbReference>
<evidence type="ECO:0000256" key="3">
    <source>
        <dbReference type="ARBA" id="ARBA00022723"/>
    </source>
</evidence>
<feature type="domain" description="Myelin transcription factor 1" evidence="14">
    <location>
        <begin position="763"/>
        <end position="1001"/>
    </location>
</feature>
<dbReference type="EMBL" id="WHWB01034241">
    <property type="protein sequence ID" value="KAJ7412455.1"/>
    <property type="molecule type" value="Genomic_DNA"/>
</dbReference>
<keyword evidence="3" id="KW-0479">Metal-binding</keyword>
<evidence type="ECO:0000256" key="5">
    <source>
        <dbReference type="ARBA" id="ARBA00022771"/>
    </source>
</evidence>
<keyword evidence="9" id="KW-0804">Transcription</keyword>
<comment type="subcellular location">
    <subcellularLocation>
        <location evidence="1">Nucleus</location>
    </subcellularLocation>
</comment>
<keyword evidence="16" id="KW-1185">Reference proteome</keyword>
<feature type="compositionally biased region" description="Low complexity" evidence="13">
    <location>
        <begin position="362"/>
        <end position="381"/>
    </location>
</feature>
<evidence type="ECO:0000256" key="11">
    <source>
        <dbReference type="PROSITE-ProRule" id="PRU01143"/>
    </source>
</evidence>
<feature type="region of interest" description="Disordered" evidence="13">
    <location>
        <begin position="907"/>
        <end position="928"/>
    </location>
</feature>
<feature type="region of interest" description="Disordered" evidence="13">
    <location>
        <begin position="419"/>
        <end position="438"/>
    </location>
</feature>
<feature type="compositionally biased region" description="Acidic residues" evidence="13">
    <location>
        <begin position="470"/>
        <end position="483"/>
    </location>
</feature>
<dbReference type="PROSITE" id="PS51802">
    <property type="entry name" value="ZF_CCHHC"/>
    <property type="match status" value="4"/>
</dbReference>
<evidence type="ECO:0000313" key="15">
    <source>
        <dbReference type="EMBL" id="KAJ7412455.1"/>
    </source>
</evidence>
<dbReference type="Gene3D" id="4.10.320.30">
    <property type="match status" value="4"/>
</dbReference>
<feature type="region of interest" description="Disordered" evidence="13">
    <location>
        <begin position="461"/>
        <end position="490"/>
    </location>
</feature>
<evidence type="ECO:0000256" key="13">
    <source>
        <dbReference type="SAM" id="MobiDB-lite"/>
    </source>
</evidence>
<sequence length="1259" mass="139710">MNQQCAQVAKKDNGIMACVSNSMASRTRAVIVPLYSALVRLYLESCAQTLHFIKDMECVQRRAMKVVKGLEHRCYEEQLRELGVFNPEKTRLRGDVIILYNYLKGDCSVVGIILFSQASQYPKHVALTVELRKHIEQNTNQELNDISTAPSCADKDVLCDDLHMIRAKCTFVFKCPLPSNTDLSETGCSNLQICQLSKVSGIPKVRNVINSGSIQGIKALSYHLWDLGSKSKLKEQILFSLVATENEFEDFLLNQARHIGLSDEFGSLESSHIFTWKHAKMDADGENKKLRTRSKGTKVQVDSIAQELSAYKCSMAKKRKAEEQISGVPVNKRKSLLMKPRHYSPSLDCKEENEDRTELQEEISVLKSSSSSEESTPQASEETPHLYGQENSSQRKDNYSSYQDAVAKSLMNVGKLAKDAPSQTVTENLNDSGIQSLKTESDDTDECYLINSAEGKEKTVISDPKYCSSEENESNSEIMDNEWDSSSNFSEETSVKPHVTQKYIVECNQSSIPDVPEIKKEEVEYGPCEALCDSERELRAPQDTYPDPFEKRIQNTFPESEEDDNECLSETTDVSVELDKTKGNLSLLEQAIALQAEQGHVFHSTYKELDRFLLEHLAGERRQTKVIDIGGRQIFSNKHSPRPEKRETKCPIPGCDGTGHVTGLYPHHRSLSGCPHKVRVPLEILAMHENVLKCPTPGCTGRGHVNSNRNTHRSLSGCPIAAAEKLAMSQEKNQIESPKAGQCQDQTHRTNLAKQPEVSQYSYRSTHPVTSSRSTLVKEQEKFGKVPFDYASFDAQVFGKRTNAPVALGRKTPQFSESKHFSNPVKFSNRLPSASAHTQSPCHANSYSYGQCSEDTHIAAAAAILNLSTRCREAAEILSNKPQSLSAKGAEIEVDENGTLDLSMKKNRSQEKVMPITSSSTALPTPSSSPFKASSILVNAAFYQALCEQEGWDTPINYSKTHGRKEEEKEKDPVNSPENMEEKKYPGDVSIPSPKPKLHSRDLKKELITCPTPGCDGSGHVTGNYASHRSVSGCPLADKTLKSLMAANSQELKCPTPGCDGSGHVTGNYASHRSLSGCPRARKGGIKVTPTKEEKEDPELNLSGCPLNAQTIKKGKISEELMTIKLKASGGIESDEEIRHLDEEIKELNESNLKIEADMMKLQTQITSMESNLKTIEEENKLIEQNNESLLKELAGLSQALISSLADIQLPQMGPISEQNFEAYVNTLTDMYSNLERDYSPECKALLESIKQAVKGIHV</sequence>
<dbReference type="PANTHER" id="PTHR10816">
    <property type="entry name" value="MYELIN TRANSCRIPTION FACTOR 1-RELATED"/>
    <property type="match status" value="1"/>
</dbReference>
<keyword evidence="6" id="KW-0862">Zinc</keyword>
<feature type="coiled-coil region" evidence="12">
    <location>
        <begin position="1138"/>
        <end position="1200"/>
    </location>
</feature>
<evidence type="ECO:0000256" key="9">
    <source>
        <dbReference type="ARBA" id="ARBA00023163"/>
    </source>
</evidence>
<dbReference type="Pfam" id="PF08474">
    <property type="entry name" value="MYT1"/>
    <property type="match status" value="1"/>
</dbReference>
<evidence type="ECO:0000256" key="1">
    <source>
        <dbReference type="ARBA" id="ARBA00004123"/>
    </source>
</evidence>
<dbReference type="PANTHER" id="PTHR10816:SF9">
    <property type="entry name" value="SUPPRESSION OF TUMORIGENICITY 18 PROTEIN"/>
    <property type="match status" value="1"/>
</dbReference>
<proteinExistence type="inferred from homology"/>
<evidence type="ECO:0000256" key="6">
    <source>
        <dbReference type="ARBA" id="ARBA00022833"/>
    </source>
</evidence>
<dbReference type="Proteomes" id="UP001145742">
    <property type="component" value="Unassembled WGS sequence"/>
</dbReference>